<gene>
    <name evidence="1" type="ORF">W5A_13420</name>
</gene>
<reference evidence="1 2" key="1">
    <citation type="journal article" date="2012" name="J. Bacteriol.">
        <title>Genome Sequence of the Halotolerant Bacterium Imtechella halotolerans K1T.</title>
        <authorList>
            <person name="Kumar S."/>
            <person name="Vikram S."/>
            <person name="Subramanian S."/>
            <person name="Raghava G.P."/>
            <person name="Pinnaka A.K."/>
        </authorList>
    </citation>
    <scope>NUCLEOTIDE SEQUENCE [LARGE SCALE GENOMIC DNA]</scope>
    <source>
        <strain evidence="1 2">K1</strain>
    </source>
</reference>
<evidence type="ECO:0000313" key="1">
    <source>
        <dbReference type="EMBL" id="EID71660.1"/>
    </source>
</evidence>
<dbReference type="Proteomes" id="UP000005938">
    <property type="component" value="Unassembled WGS sequence"/>
</dbReference>
<dbReference type="AlphaFoldDB" id="I0W5J4"/>
<accession>I0W5J4</accession>
<dbReference type="OrthoDB" id="1376408at2"/>
<dbReference type="InterPro" id="IPR052183">
    <property type="entry name" value="IS_Transposase"/>
</dbReference>
<proteinExistence type="predicted"/>
<keyword evidence="2" id="KW-1185">Reference proteome</keyword>
<dbReference type="RefSeq" id="WP_008241561.1">
    <property type="nucleotide sequence ID" value="NZ_AJJU01000041.1"/>
</dbReference>
<dbReference type="STRING" id="946077.W5A_13420"/>
<protein>
    <submittedName>
        <fullName evidence="1">Putative transposase protein</fullName>
    </submittedName>
</protein>
<organism evidence="1 2">
    <name type="scientific">Imtechella halotolerans K1</name>
    <dbReference type="NCBI Taxonomy" id="946077"/>
    <lineage>
        <taxon>Bacteria</taxon>
        <taxon>Pseudomonadati</taxon>
        <taxon>Bacteroidota</taxon>
        <taxon>Flavobacteriia</taxon>
        <taxon>Flavobacteriales</taxon>
        <taxon>Flavobacteriaceae</taxon>
        <taxon>Imtechella</taxon>
    </lineage>
</organism>
<dbReference type="EMBL" id="AJJU01000041">
    <property type="protein sequence ID" value="EID71660.1"/>
    <property type="molecule type" value="Genomic_DNA"/>
</dbReference>
<dbReference type="PANTHER" id="PTHR35528:SF3">
    <property type="entry name" value="BLL1675 PROTEIN"/>
    <property type="match status" value="1"/>
</dbReference>
<name>I0W5J4_9FLAO</name>
<evidence type="ECO:0000313" key="2">
    <source>
        <dbReference type="Proteomes" id="UP000005938"/>
    </source>
</evidence>
<comment type="caution">
    <text evidence="1">The sequence shown here is derived from an EMBL/GenBank/DDBJ whole genome shotgun (WGS) entry which is preliminary data.</text>
</comment>
<sequence>MIKHHRYPRVVILQAVYFKMRFTLGYWNVEELMALRGVIVDHSMIQRWVYKISKELESNMHKRIPSVSHSW</sequence>
<dbReference type="PANTHER" id="PTHR35528">
    <property type="entry name" value="BLL1675 PROTEIN"/>
    <property type="match status" value="1"/>
</dbReference>